<dbReference type="AlphaFoldDB" id="A0A4R6INY4"/>
<name>A0A4R6INY4_9SPHI</name>
<evidence type="ECO:0000313" key="1">
    <source>
        <dbReference type="EMBL" id="TDO23984.1"/>
    </source>
</evidence>
<organism evidence="1 2">
    <name type="scientific">Pedobacter duraquae</name>
    <dbReference type="NCBI Taxonomy" id="425511"/>
    <lineage>
        <taxon>Bacteria</taxon>
        <taxon>Pseudomonadati</taxon>
        <taxon>Bacteroidota</taxon>
        <taxon>Sphingobacteriia</taxon>
        <taxon>Sphingobacteriales</taxon>
        <taxon>Sphingobacteriaceae</taxon>
        <taxon>Pedobacter</taxon>
    </lineage>
</organism>
<sequence>MKIGVLTIIRMMVCSLLIGGSIQPLYANELAVGSNPDDHKTIRIKIRLKSAEPFKISLAPLKYNKHLAFSFTLDDGYRSAYATAFKLLNGGEVSSSLPDVYHSDQGGDGLHGPGLHFSDGCGNQVPFKLAVAVNAGLLQDTLKNRGRLSLAEVKEMFESGWDLLNHGYYHRTKHGTDFYEEVFQNKAFITEKLGFAMTHFVVPGGEHDAGYEHEYEKDAFVTGAVSVASYIGKGPIILVDKPVNLNNMIYARNFVQSDQGNVNLAAVDRSLKRLDSLMKDPKAIWYNEFTHSVGNGNLWGISMLYPEFKYYMTSIEKKYGRAGSDQIWMAPWQEVYEYLWLRDRTMISYQQRGKDVIVTLKLPAGATDLRHLALSLNVHIKSAFVVESIGAVATGLAQENNGLNLINIHCK</sequence>
<proteinExistence type="predicted"/>
<comment type="caution">
    <text evidence="1">The sequence shown here is derived from an EMBL/GenBank/DDBJ whole genome shotgun (WGS) entry which is preliminary data.</text>
</comment>
<dbReference type="GO" id="GO:0005975">
    <property type="term" value="P:carbohydrate metabolic process"/>
    <property type="evidence" value="ECO:0007669"/>
    <property type="project" value="InterPro"/>
</dbReference>
<dbReference type="InterPro" id="IPR011330">
    <property type="entry name" value="Glyco_hydro/deAcase_b/a-brl"/>
</dbReference>
<dbReference type="SUPFAM" id="SSF88713">
    <property type="entry name" value="Glycoside hydrolase/deacetylase"/>
    <property type="match status" value="1"/>
</dbReference>
<keyword evidence="2" id="KW-1185">Reference proteome</keyword>
<reference evidence="1 2" key="1">
    <citation type="submission" date="2019-03" db="EMBL/GenBank/DDBJ databases">
        <title>Genomic Encyclopedia of Archaeal and Bacterial Type Strains, Phase II (KMG-II): from individual species to whole genera.</title>
        <authorList>
            <person name="Goeker M."/>
        </authorList>
    </citation>
    <scope>NUCLEOTIDE SEQUENCE [LARGE SCALE GENOMIC DNA]</scope>
    <source>
        <strain evidence="1 2">DSM 19034</strain>
    </source>
</reference>
<gene>
    <name evidence="1" type="ORF">CLV32_0271</name>
</gene>
<dbReference type="Proteomes" id="UP000295499">
    <property type="component" value="Unassembled WGS sequence"/>
</dbReference>
<dbReference type="OrthoDB" id="9778320at2"/>
<dbReference type="RefSeq" id="WP_133551592.1">
    <property type="nucleotide sequence ID" value="NZ_SNWM01000001.1"/>
</dbReference>
<evidence type="ECO:0000313" key="2">
    <source>
        <dbReference type="Proteomes" id="UP000295499"/>
    </source>
</evidence>
<dbReference type="Gene3D" id="3.20.20.370">
    <property type="entry name" value="Glycoside hydrolase/deacetylase"/>
    <property type="match status" value="1"/>
</dbReference>
<protein>
    <submittedName>
        <fullName evidence="1">Putative polysaccharide deacetylase</fullName>
    </submittedName>
</protein>
<accession>A0A4R6INY4</accession>
<dbReference type="EMBL" id="SNWM01000001">
    <property type="protein sequence ID" value="TDO23984.1"/>
    <property type="molecule type" value="Genomic_DNA"/>
</dbReference>